<name>A0ABU7X704_9ACTN</name>
<feature type="compositionally biased region" description="Basic and acidic residues" evidence="1">
    <location>
        <begin position="1"/>
        <end position="20"/>
    </location>
</feature>
<dbReference type="RefSeq" id="WP_331790286.1">
    <property type="nucleotide sequence ID" value="NZ_JAVFKM010000053.1"/>
</dbReference>
<sequence>MKQWRKGDRVMAAGETDHPEGPIGEVASTTVLGEVIVVFPLAGAEMHDPDELVPAPERDDSEAAP</sequence>
<keyword evidence="3" id="KW-1185">Reference proteome</keyword>
<gene>
    <name evidence="2" type="ORF">RB636_41115</name>
</gene>
<comment type="caution">
    <text evidence="2">The sequence shown here is derived from an EMBL/GenBank/DDBJ whole genome shotgun (WGS) entry which is preliminary data.</text>
</comment>
<proteinExistence type="predicted"/>
<accession>A0ABU7X704</accession>
<dbReference type="Proteomes" id="UP001348265">
    <property type="component" value="Unassembled WGS sequence"/>
</dbReference>
<evidence type="ECO:0008006" key="4">
    <source>
        <dbReference type="Google" id="ProtNLM"/>
    </source>
</evidence>
<feature type="region of interest" description="Disordered" evidence="1">
    <location>
        <begin position="1"/>
        <end position="25"/>
    </location>
</feature>
<evidence type="ECO:0000256" key="1">
    <source>
        <dbReference type="SAM" id="MobiDB-lite"/>
    </source>
</evidence>
<organism evidence="2 3">
    <name type="scientific">Streptomyces chrestomyceticus</name>
    <dbReference type="NCBI Taxonomy" id="68185"/>
    <lineage>
        <taxon>Bacteria</taxon>
        <taxon>Bacillati</taxon>
        <taxon>Actinomycetota</taxon>
        <taxon>Actinomycetes</taxon>
        <taxon>Kitasatosporales</taxon>
        <taxon>Streptomycetaceae</taxon>
        <taxon>Streptomyces</taxon>
    </lineage>
</organism>
<evidence type="ECO:0000313" key="3">
    <source>
        <dbReference type="Proteomes" id="UP001348265"/>
    </source>
</evidence>
<dbReference type="EMBL" id="JAVFKM010000053">
    <property type="protein sequence ID" value="MEF3119550.1"/>
    <property type="molecule type" value="Genomic_DNA"/>
</dbReference>
<protein>
    <recommendedName>
        <fullName evidence="4">DUF1918 domain-containing protein</fullName>
    </recommendedName>
</protein>
<feature type="region of interest" description="Disordered" evidence="1">
    <location>
        <begin position="43"/>
        <end position="65"/>
    </location>
</feature>
<evidence type="ECO:0000313" key="2">
    <source>
        <dbReference type="EMBL" id="MEF3119550.1"/>
    </source>
</evidence>
<reference evidence="2 3" key="1">
    <citation type="submission" date="2023-08" db="EMBL/GenBank/DDBJ databases">
        <authorList>
            <person name="Sharma P."/>
            <person name="Verma V."/>
            <person name="Mohan M.K."/>
            <person name="Dubey A.K."/>
        </authorList>
    </citation>
    <scope>NUCLEOTIDE SEQUENCE [LARGE SCALE GENOMIC DNA]</scope>
    <source>
        <strain evidence="2 3">ADP4</strain>
    </source>
</reference>